<dbReference type="Pfam" id="PF05802">
    <property type="entry name" value="SctB2"/>
    <property type="match status" value="1"/>
</dbReference>
<dbReference type="EMBL" id="PEHN01000017">
    <property type="protein sequence ID" value="PHZ26661.1"/>
    <property type="molecule type" value="Genomic_DNA"/>
</dbReference>
<organism evidence="1 2">
    <name type="scientific">Yersinia bercovieri</name>
    <dbReference type="NCBI Taxonomy" id="634"/>
    <lineage>
        <taxon>Bacteria</taxon>
        <taxon>Pseudomonadati</taxon>
        <taxon>Pseudomonadota</taxon>
        <taxon>Gammaproteobacteria</taxon>
        <taxon>Enterobacterales</taxon>
        <taxon>Yersiniaceae</taxon>
        <taxon>Yersinia</taxon>
    </lineage>
</organism>
<reference evidence="1 2" key="1">
    <citation type="submission" date="2017-10" db="EMBL/GenBank/DDBJ databases">
        <authorList>
            <person name="Banno H."/>
            <person name="Chua N.-H."/>
        </authorList>
    </citation>
    <scope>NUCLEOTIDE SEQUENCE [LARGE SCALE GENOMIC DNA]</scope>
    <source>
        <strain evidence="1 2">SCPM-O-B-7607</strain>
    </source>
</reference>
<name>A0A2G4U025_YERBE</name>
<comment type="caution">
    <text evidence="1">The sequence shown here is derived from an EMBL/GenBank/DDBJ whole genome shotgun (WGS) entry which is preliminary data.</text>
</comment>
<dbReference type="InterPro" id="IPR008611">
    <property type="entry name" value="SctB2-like"/>
</dbReference>
<proteinExistence type="predicted"/>
<sequence>MPSVDGKSFRESNIDDVLTSLSDVIFKMFELFKKMRDLLNAYNQKQQELGWDLQVNSMSQKREAIDDSCAASTFSGAGNIVSGIFSFGGGAASVKCGELTSHIGSGLGGISAGGCKITEGNLARDAEISRMTGDLQNSNSQSYAKSISELQNSLSESRQSSKEFSKDITNIINQIAMAMKL</sequence>
<dbReference type="AlphaFoldDB" id="A0A2G4U025"/>
<evidence type="ECO:0000313" key="2">
    <source>
        <dbReference type="Proteomes" id="UP000229378"/>
    </source>
</evidence>
<dbReference type="Proteomes" id="UP000229378">
    <property type="component" value="Unassembled WGS sequence"/>
</dbReference>
<accession>A0A2G4U025</accession>
<evidence type="ECO:0000313" key="1">
    <source>
        <dbReference type="EMBL" id="PHZ26661.1"/>
    </source>
</evidence>
<gene>
    <name evidence="1" type="ORF">CS533_15100</name>
</gene>
<protein>
    <submittedName>
        <fullName evidence="1">Chemotaxis protein</fullName>
    </submittedName>
</protein>